<evidence type="ECO:0000313" key="1">
    <source>
        <dbReference type="EMBL" id="RJO70109.1"/>
    </source>
</evidence>
<comment type="caution">
    <text evidence="1">The sequence shown here is derived from an EMBL/GenBank/DDBJ whole genome shotgun (WGS) entry which is preliminary data.</text>
</comment>
<name>A0A3A4KLE7_9NOCA</name>
<dbReference type="EMBL" id="QZFU01000041">
    <property type="protein sequence ID" value="RJO70109.1"/>
    <property type="molecule type" value="Genomic_DNA"/>
</dbReference>
<dbReference type="Proteomes" id="UP000266677">
    <property type="component" value="Unassembled WGS sequence"/>
</dbReference>
<dbReference type="AlphaFoldDB" id="A0A3A4KLE7"/>
<evidence type="ECO:0000313" key="2">
    <source>
        <dbReference type="Proteomes" id="UP000266677"/>
    </source>
</evidence>
<protein>
    <submittedName>
        <fullName evidence="1">Uncharacterized protein</fullName>
    </submittedName>
</protein>
<sequence length="378" mass="40665">MGTSVDVSYPPVAVFREPGDRPVTPDLSVGVRLEAGRTAAALARVPTHAGPVERTAALRAATLAAGRLISAFETEGGPVAGEAIPAESVSQSFFRVREVELSDQQTALHGVLVVHRGVRDLCRAPLSGADLVVELAGMRQAVLELTGTTVPDPAGSDEVRAQEPVGEEFGVDPRGSLDSEWTARWIVGHQVHVLFNICAAVAVTDAAVHLRHGELGQALVRLDDATTYVRGFPAAMIHAGTVPVEYYLAAVRPTMQPPQVATPLSGRQHRGYKIFRGAMKGLLGVLPEPYEELAAKDRDLADARDALLEADLIDAERHVTLAYSMVRLRHSIAQAPIGPDNAVGELRLMRHRRAAQYAPLIRFGDHYIAESLAAMRHR</sequence>
<reference evidence="1 2" key="1">
    <citation type="submission" date="2018-09" db="EMBL/GenBank/DDBJ databases">
        <title>YIM PH21274 draft genome.</title>
        <authorList>
            <person name="Miao C."/>
        </authorList>
    </citation>
    <scope>NUCLEOTIDE SEQUENCE [LARGE SCALE GENOMIC DNA]</scope>
    <source>
        <strain evidence="1 2">YIM PH 21724</strain>
    </source>
</reference>
<proteinExistence type="predicted"/>
<gene>
    <name evidence="1" type="ORF">D5S18_30130</name>
</gene>
<keyword evidence="2" id="KW-1185">Reference proteome</keyword>
<accession>A0A3A4KLE7</accession>
<dbReference type="OrthoDB" id="3864583at2"/>
<organism evidence="1 2">
    <name type="scientific">Nocardia panacis</name>
    <dbReference type="NCBI Taxonomy" id="2340916"/>
    <lineage>
        <taxon>Bacteria</taxon>
        <taxon>Bacillati</taxon>
        <taxon>Actinomycetota</taxon>
        <taxon>Actinomycetes</taxon>
        <taxon>Mycobacteriales</taxon>
        <taxon>Nocardiaceae</taxon>
        <taxon>Nocardia</taxon>
    </lineage>
</organism>